<feature type="compositionally biased region" description="Polar residues" evidence="1">
    <location>
        <begin position="116"/>
        <end position="127"/>
    </location>
</feature>
<sequence>MQSEKQKNPDCHRGRLGGRRGSSLPPKAQGVPLAASHVPSNRAAGPCILDSNLTQVVDQIEVRILRLDSCRRTGSYQGLHSSAVIHGRAQACSGRTPNPGSACPQPSGTEQHRLIRSSSAAPSSRFTGGSHPGRRPHFPASRSSATSLRHHCRWIGDLQTTLGRSRAAGRPVLAQGKPGSAISRLLFRSGAELQIMLAPVAILATPHV</sequence>
<feature type="compositionally biased region" description="Polar residues" evidence="1">
    <location>
        <begin position="93"/>
        <end position="109"/>
    </location>
</feature>
<feature type="region of interest" description="Disordered" evidence="1">
    <location>
        <begin position="90"/>
        <end position="143"/>
    </location>
</feature>
<protein>
    <submittedName>
        <fullName evidence="2">Uncharacterized protein</fullName>
    </submittedName>
</protein>
<accession>A0AAV7MZB8</accession>
<keyword evidence="3" id="KW-1185">Reference proteome</keyword>
<feature type="compositionally biased region" description="Basic and acidic residues" evidence="1">
    <location>
        <begin position="1"/>
        <end position="13"/>
    </location>
</feature>
<comment type="caution">
    <text evidence="2">The sequence shown here is derived from an EMBL/GenBank/DDBJ whole genome shotgun (WGS) entry which is preliminary data.</text>
</comment>
<dbReference type="Proteomes" id="UP001066276">
    <property type="component" value="Chromosome 9"/>
</dbReference>
<feature type="region of interest" description="Disordered" evidence="1">
    <location>
        <begin position="1"/>
        <end position="34"/>
    </location>
</feature>
<gene>
    <name evidence="2" type="ORF">NDU88_006475</name>
</gene>
<organism evidence="2 3">
    <name type="scientific">Pleurodeles waltl</name>
    <name type="common">Iberian ribbed newt</name>
    <dbReference type="NCBI Taxonomy" id="8319"/>
    <lineage>
        <taxon>Eukaryota</taxon>
        <taxon>Metazoa</taxon>
        <taxon>Chordata</taxon>
        <taxon>Craniata</taxon>
        <taxon>Vertebrata</taxon>
        <taxon>Euteleostomi</taxon>
        <taxon>Amphibia</taxon>
        <taxon>Batrachia</taxon>
        <taxon>Caudata</taxon>
        <taxon>Salamandroidea</taxon>
        <taxon>Salamandridae</taxon>
        <taxon>Pleurodelinae</taxon>
        <taxon>Pleurodeles</taxon>
    </lineage>
</organism>
<evidence type="ECO:0000313" key="2">
    <source>
        <dbReference type="EMBL" id="KAJ1109110.1"/>
    </source>
</evidence>
<evidence type="ECO:0000256" key="1">
    <source>
        <dbReference type="SAM" id="MobiDB-lite"/>
    </source>
</evidence>
<evidence type="ECO:0000313" key="3">
    <source>
        <dbReference type="Proteomes" id="UP001066276"/>
    </source>
</evidence>
<dbReference type="AlphaFoldDB" id="A0AAV7MZB8"/>
<reference evidence="2" key="1">
    <citation type="journal article" date="2022" name="bioRxiv">
        <title>Sequencing and chromosome-scale assembly of the giantPleurodeles waltlgenome.</title>
        <authorList>
            <person name="Brown T."/>
            <person name="Elewa A."/>
            <person name="Iarovenko S."/>
            <person name="Subramanian E."/>
            <person name="Araus A.J."/>
            <person name="Petzold A."/>
            <person name="Susuki M."/>
            <person name="Suzuki K.-i.T."/>
            <person name="Hayashi T."/>
            <person name="Toyoda A."/>
            <person name="Oliveira C."/>
            <person name="Osipova E."/>
            <person name="Leigh N.D."/>
            <person name="Simon A."/>
            <person name="Yun M.H."/>
        </authorList>
    </citation>
    <scope>NUCLEOTIDE SEQUENCE</scope>
    <source>
        <strain evidence="2">20211129_DDA</strain>
        <tissue evidence="2">Liver</tissue>
    </source>
</reference>
<dbReference type="EMBL" id="JANPWB010000013">
    <property type="protein sequence ID" value="KAJ1109110.1"/>
    <property type="molecule type" value="Genomic_DNA"/>
</dbReference>
<proteinExistence type="predicted"/>
<name>A0AAV7MZB8_PLEWA</name>